<dbReference type="Proteomes" id="UP001237780">
    <property type="component" value="Unassembled WGS sequence"/>
</dbReference>
<comment type="caution">
    <text evidence="2">The sequence shown here is derived from an EMBL/GenBank/DDBJ whole genome shotgun (WGS) entry which is preliminary data.</text>
</comment>
<keyword evidence="1" id="KW-0812">Transmembrane</keyword>
<proteinExistence type="predicted"/>
<evidence type="ECO:0008006" key="4">
    <source>
        <dbReference type="Google" id="ProtNLM"/>
    </source>
</evidence>
<keyword evidence="1" id="KW-0472">Membrane</keyword>
<feature type="transmembrane region" description="Helical" evidence="1">
    <location>
        <begin position="40"/>
        <end position="61"/>
    </location>
</feature>
<name>A0ABU0S8E9_9HYPH</name>
<dbReference type="RefSeq" id="WP_307280480.1">
    <property type="nucleotide sequence ID" value="NZ_JAUSZT010000003.1"/>
</dbReference>
<reference evidence="2 3" key="1">
    <citation type="submission" date="2023-07" db="EMBL/GenBank/DDBJ databases">
        <title>Comparative genomics of wheat-associated soil bacteria to identify genetic determinants of phenazine resistance.</title>
        <authorList>
            <person name="Mouncey N."/>
        </authorList>
    </citation>
    <scope>NUCLEOTIDE SEQUENCE [LARGE SCALE GENOMIC DNA]</scope>
    <source>
        <strain evidence="2 3">W4I11</strain>
    </source>
</reference>
<sequence length="63" mass="6454">MVPLHIVFIATVILTAASGLAATCIVVFGDTRRNEGQRAVAEKLAQIAMIGAAAMTSLLAVSV</sequence>
<evidence type="ECO:0000313" key="2">
    <source>
        <dbReference type="EMBL" id="MDQ0997014.1"/>
    </source>
</evidence>
<evidence type="ECO:0000256" key="1">
    <source>
        <dbReference type="SAM" id="Phobius"/>
    </source>
</evidence>
<organism evidence="2 3">
    <name type="scientific">Phyllobacterium ifriqiyense</name>
    <dbReference type="NCBI Taxonomy" id="314238"/>
    <lineage>
        <taxon>Bacteria</taxon>
        <taxon>Pseudomonadati</taxon>
        <taxon>Pseudomonadota</taxon>
        <taxon>Alphaproteobacteria</taxon>
        <taxon>Hyphomicrobiales</taxon>
        <taxon>Phyllobacteriaceae</taxon>
        <taxon>Phyllobacterium</taxon>
    </lineage>
</organism>
<keyword evidence="1" id="KW-1133">Transmembrane helix</keyword>
<gene>
    <name evidence="2" type="ORF">QFZ34_002196</name>
</gene>
<feature type="transmembrane region" description="Helical" evidence="1">
    <location>
        <begin position="6"/>
        <end position="28"/>
    </location>
</feature>
<evidence type="ECO:0000313" key="3">
    <source>
        <dbReference type="Proteomes" id="UP001237780"/>
    </source>
</evidence>
<keyword evidence="3" id="KW-1185">Reference proteome</keyword>
<protein>
    <recommendedName>
        <fullName evidence="4">HIG1 domain-containing protein</fullName>
    </recommendedName>
</protein>
<accession>A0ABU0S8E9</accession>
<dbReference type="EMBL" id="JAUSZT010000003">
    <property type="protein sequence ID" value="MDQ0997014.1"/>
    <property type="molecule type" value="Genomic_DNA"/>
</dbReference>